<dbReference type="PANTHER" id="PTHR24351">
    <property type="entry name" value="RIBOSOMAL PROTEIN S6 KINASE"/>
    <property type="match status" value="1"/>
</dbReference>
<keyword evidence="1" id="KW-0723">Serine/threonine-protein kinase</keyword>
<dbReference type="Proteomes" id="UP000789396">
    <property type="component" value="Unassembled WGS sequence"/>
</dbReference>
<evidence type="ECO:0000256" key="5">
    <source>
        <dbReference type="ARBA" id="ARBA00022840"/>
    </source>
</evidence>
<keyword evidence="2" id="KW-0808">Transferase</keyword>
<evidence type="ECO:0000256" key="2">
    <source>
        <dbReference type="ARBA" id="ARBA00022679"/>
    </source>
</evidence>
<dbReference type="SUPFAM" id="SSF56112">
    <property type="entry name" value="Protein kinase-like (PK-like)"/>
    <property type="match status" value="1"/>
</dbReference>
<gene>
    <name evidence="7" type="ORF">RFULGI_LOCUS5646</name>
</gene>
<evidence type="ECO:0000256" key="1">
    <source>
        <dbReference type="ARBA" id="ARBA00022527"/>
    </source>
</evidence>
<evidence type="ECO:0000256" key="3">
    <source>
        <dbReference type="ARBA" id="ARBA00022741"/>
    </source>
</evidence>
<evidence type="ECO:0000259" key="6">
    <source>
        <dbReference type="PROSITE" id="PS50011"/>
    </source>
</evidence>
<evidence type="ECO:0000313" key="8">
    <source>
        <dbReference type="Proteomes" id="UP000789396"/>
    </source>
</evidence>
<dbReference type="GO" id="GO:0004674">
    <property type="term" value="F:protein serine/threonine kinase activity"/>
    <property type="evidence" value="ECO:0007669"/>
    <property type="project" value="UniProtKB-KW"/>
</dbReference>
<evidence type="ECO:0000256" key="4">
    <source>
        <dbReference type="ARBA" id="ARBA00022777"/>
    </source>
</evidence>
<keyword evidence="8" id="KW-1185">Reference proteome</keyword>
<keyword evidence="3" id="KW-0547">Nucleotide-binding</keyword>
<keyword evidence="4" id="KW-0418">Kinase</keyword>
<proteinExistence type="predicted"/>
<dbReference type="PROSITE" id="PS50011">
    <property type="entry name" value="PROTEIN_KINASE_DOM"/>
    <property type="match status" value="1"/>
</dbReference>
<dbReference type="EMBL" id="CAJVPZ010006636">
    <property type="protein sequence ID" value="CAG8575969.1"/>
    <property type="molecule type" value="Genomic_DNA"/>
</dbReference>
<name>A0A9N9G1Z7_9GLOM</name>
<reference evidence="7" key="1">
    <citation type="submission" date="2021-06" db="EMBL/GenBank/DDBJ databases">
        <authorList>
            <person name="Kallberg Y."/>
            <person name="Tangrot J."/>
            <person name="Rosling A."/>
        </authorList>
    </citation>
    <scope>NUCLEOTIDE SEQUENCE</scope>
    <source>
        <strain evidence="7">IN212</strain>
    </source>
</reference>
<dbReference type="Gene3D" id="1.10.510.10">
    <property type="entry name" value="Transferase(Phosphotransferase) domain 1"/>
    <property type="match status" value="1"/>
</dbReference>
<keyword evidence="5" id="KW-0067">ATP-binding</keyword>
<feature type="non-terminal residue" evidence="7">
    <location>
        <position position="149"/>
    </location>
</feature>
<dbReference type="AlphaFoldDB" id="A0A9N9G1Z7"/>
<dbReference type="GO" id="GO:0005524">
    <property type="term" value="F:ATP binding"/>
    <property type="evidence" value="ECO:0007669"/>
    <property type="project" value="UniProtKB-KW"/>
</dbReference>
<comment type="caution">
    <text evidence="7">The sequence shown here is derived from an EMBL/GenBank/DDBJ whole genome shotgun (WGS) entry which is preliminary data.</text>
</comment>
<feature type="domain" description="Protein kinase" evidence="6">
    <location>
        <begin position="1"/>
        <end position="149"/>
    </location>
</feature>
<dbReference type="InterPro" id="IPR011009">
    <property type="entry name" value="Kinase-like_dom_sf"/>
</dbReference>
<evidence type="ECO:0000313" key="7">
    <source>
        <dbReference type="EMBL" id="CAG8575969.1"/>
    </source>
</evidence>
<dbReference type="Pfam" id="PF00069">
    <property type="entry name" value="Pkinase"/>
    <property type="match status" value="1"/>
</dbReference>
<dbReference type="InterPro" id="IPR000719">
    <property type="entry name" value="Prot_kinase_dom"/>
</dbReference>
<protein>
    <submittedName>
        <fullName evidence="7">19553_t:CDS:1</fullName>
    </submittedName>
</protein>
<organism evidence="7 8">
    <name type="scientific">Racocetra fulgida</name>
    <dbReference type="NCBI Taxonomy" id="60492"/>
    <lineage>
        <taxon>Eukaryota</taxon>
        <taxon>Fungi</taxon>
        <taxon>Fungi incertae sedis</taxon>
        <taxon>Mucoromycota</taxon>
        <taxon>Glomeromycotina</taxon>
        <taxon>Glomeromycetes</taxon>
        <taxon>Diversisporales</taxon>
        <taxon>Gigasporaceae</taxon>
        <taxon>Racocetra</taxon>
    </lineage>
</organism>
<accession>A0A9N9G1Z7</accession>
<sequence length="149" mass="16963">LHSGNILVISQNNVKIGDFGISKPANSTTDTKEIYGVIPYIAPEIFNGEKYTTASDIYSFGMIMWEMTIGQKPFSDRNHDEYLILDILNGLRPELINDLPQQTSDYYQSINLNYKSLEYNQSLMIGNVSNQLEKPKFYNDSTDDGTYVK</sequence>
<dbReference type="OrthoDB" id="10261027at2759"/>